<dbReference type="AlphaFoldDB" id="A0A6P5H9L3"/>
<feature type="signal peptide" evidence="6">
    <location>
        <begin position="1"/>
        <end position="23"/>
    </location>
</feature>
<evidence type="ECO:0000256" key="4">
    <source>
        <dbReference type="ARBA" id="ARBA00022729"/>
    </source>
</evidence>
<dbReference type="GeneID" id="109727759"/>
<proteinExistence type="inferred from homology"/>
<evidence type="ECO:0000256" key="3">
    <source>
        <dbReference type="ARBA" id="ARBA00022525"/>
    </source>
</evidence>
<reference evidence="7" key="1">
    <citation type="journal article" date="2015" name="Nat. Genet.">
        <title>The pineapple genome and the evolution of CAM photosynthesis.</title>
        <authorList>
            <person name="Ming R."/>
            <person name="VanBuren R."/>
            <person name="Wai C.M."/>
            <person name="Tang H."/>
            <person name="Schatz M.C."/>
            <person name="Bowers J.E."/>
            <person name="Lyons E."/>
            <person name="Wang M.L."/>
            <person name="Chen J."/>
            <person name="Biggers E."/>
            <person name="Zhang J."/>
            <person name="Huang L."/>
            <person name="Zhang L."/>
            <person name="Miao W."/>
            <person name="Zhang J."/>
            <person name="Ye Z."/>
            <person name="Miao C."/>
            <person name="Lin Z."/>
            <person name="Wang H."/>
            <person name="Zhou H."/>
            <person name="Yim W.C."/>
            <person name="Priest H.D."/>
            <person name="Zheng C."/>
            <person name="Woodhouse M."/>
            <person name="Edger P.P."/>
            <person name="Guyot R."/>
            <person name="Guo H.B."/>
            <person name="Guo H."/>
            <person name="Zheng G."/>
            <person name="Singh R."/>
            <person name="Sharma A."/>
            <person name="Min X."/>
            <person name="Zheng Y."/>
            <person name="Lee H."/>
            <person name="Gurtowski J."/>
            <person name="Sedlazeck F.J."/>
            <person name="Harkess A."/>
            <person name="McKain M.R."/>
            <person name="Liao Z."/>
            <person name="Fang J."/>
            <person name="Liu J."/>
            <person name="Zhang X."/>
            <person name="Zhang Q."/>
            <person name="Hu W."/>
            <person name="Qin Y."/>
            <person name="Wang K."/>
            <person name="Chen L.Y."/>
            <person name="Shirley N."/>
            <person name="Lin Y.R."/>
            <person name="Liu L.Y."/>
            <person name="Hernandez A.G."/>
            <person name="Wright C.L."/>
            <person name="Bulone V."/>
            <person name="Tuskan G.A."/>
            <person name="Heath K."/>
            <person name="Zee F."/>
            <person name="Moore P.H."/>
            <person name="Sunkar R."/>
            <person name="Leebens-Mack J.H."/>
            <person name="Mockler T."/>
            <person name="Bennetzen J.L."/>
            <person name="Freeling M."/>
            <person name="Sankoff D."/>
            <person name="Paterson A.H."/>
            <person name="Zhu X."/>
            <person name="Yang X."/>
            <person name="Smith J.A."/>
            <person name="Cushman J.C."/>
            <person name="Paull R.E."/>
            <person name="Yu Q."/>
        </authorList>
    </citation>
    <scope>NUCLEOTIDE SEQUENCE [LARGE SCALE GENOMIC DNA]</scope>
    <source>
        <strain evidence="7">cv. F153</strain>
    </source>
</reference>
<evidence type="ECO:0000256" key="5">
    <source>
        <dbReference type="ARBA" id="ARBA00023180"/>
    </source>
</evidence>
<protein>
    <submittedName>
        <fullName evidence="8">Gamma-interferon-inducible lysosomal thiol reductase-like isoform X1</fullName>
    </submittedName>
</protein>
<dbReference type="PANTHER" id="PTHR13234:SF8">
    <property type="entry name" value="GAMMA-INTERFERON-INDUCIBLE LYSOSOMAL THIOL REDUCTASE"/>
    <property type="match status" value="1"/>
</dbReference>
<keyword evidence="7" id="KW-1185">Reference proteome</keyword>
<keyword evidence="4 6" id="KW-0732">Signal</keyword>
<reference evidence="8" key="2">
    <citation type="submission" date="2025-08" db="UniProtKB">
        <authorList>
            <consortium name="RefSeq"/>
        </authorList>
    </citation>
    <scope>IDENTIFICATION</scope>
    <source>
        <tissue evidence="8">Leaf</tissue>
    </source>
</reference>
<comment type="similarity">
    <text evidence="2">Belongs to the GILT family.</text>
</comment>
<dbReference type="RefSeq" id="XP_020113525.1">
    <property type="nucleotide sequence ID" value="XM_020257936.1"/>
</dbReference>
<keyword evidence="3" id="KW-0964">Secreted</keyword>
<dbReference type="GO" id="GO:0016671">
    <property type="term" value="F:oxidoreductase activity, acting on a sulfur group of donors, disulfide as acceptor"/>
    <property type="evidence" value="ECO:0007669"/>
    <property type="project" value="InterPro"/>
</dbReference>
<dbReference type="SUPFAM" id="SSF52833">
    <property type="entry name" value="Thioredoxin-like"/>
    <property type="match status" value="1"/>
</dbReference>
<dbReference type="InterPro" id="IPR004911">
    <property type="entry name" value="Interferon-induced_GILT"/>
</dbReference>
<sequence>MASLHLLFAISLLSLLSLSPSHASATKRVSLSLYYETLCPYCSNFIVNHLSRIFSNGLVSIVDLDLVPYGNARVSSDGSFICQHGANECLLNVIEACAIKEWPDVQEHFRFIHCVENLILGQKENEWQSCFQVAGLSSEAVVDCYNSGYGWQLELQYAAETDALRPPHQYVPWVVVDGKPLYEDYMNFEAHICGAYDGKLPKACKGHRQSISQEMKASRGDQVCLPSETISSFAARKSKKKRNKFT</sequence>
<accession>A0A6P5H9L3</accession>
<dbReference type="PANTHER" id="PTHR13234">
    <property type="entry name" value="GAMMA-INTERFERON INDUCIBLE LYSOSOMAL THIOL REDUCTASE GILT"/>
    <property type="match status" value="1"/>
</dbReference>
<organism evidence="7 8">
    <name type="scientific">Ananas comosus</name>
    <name type="common">Pineapple</name>
    <name type="synonym">Ananas ananas</name>
    <dbReference type="NCBI Taxonomy" id="4615"/>
    <lineage>
        <taxon>Eukaryota</taxon>
        <taxon>Viridiplantae</taxon>
        <taxon>Streptophyta</taxon>
        <taxon>Embryophyta</taxon>
        <taxon>Tracheophyta</taxon>
        <taxon>Spermatophyta</taxon>
        <taxon>Magnoliopsida</taxon>
        <taxon>Liliopsida</taxon>
        <taxon>Poales</taxon>
        <taxon>Bromeliaceae</taxon>
        <taxon>Bromelioideae</taxon>
        <taxon>Ananas</taxon>
    </lineage>
</organism>
<keyword evidence="5" id="KW-0325">Glycoprotein</keyword>
<evidence type="ECO:0000256" key="1">
    <source>
        <dbReference type="ARBA" id="ARBA00004613"/>
    </source>
</evidence>
<comment type="subcellular location">
    <subcellularLocation>
        <location evidence="1">Secreted</location>
    </subcellularLocation>
</comment>
<evidence type="ECO:0000256" key="2">
    <source>
        <dbReference type="ARBA" id="ARBA00005679"/>
    </source>
</evidence>
<dbReference type="OrthoDB" id="958254at2759"/>
<dbReference type="GO" id="GO:0005576">
    <property type="term" value="C:extracellular region"/>
    <property type="evidence" value="ECO:0007669"/>
    <property type="project" value="UniProtKB-SubCell"/>
</dbReference>
<feature type="chain" id="PRO_5028459962" evidence="6">
    <location>
        <begin position="24"/>
        <end position="246"/>
    </location>
</feature>
<dbReference type="InterPro" id="IPR036249">
    <property type="entry name" value="Thioredoxin-like_sf"/>
</dbReference>
<dbReference type="Pfam" id="PF03227">
    <property type="entry name" value="GILT"/>
    <property type="match status" value="1"/>
</dbReference>
<evidence type="ECO:0000256" key="6">
    <source>
        <dbReference type="SAM" id="SignalP"/>
    </source>
</evidence>
<name>A0A6P5H9L3_ANACO</name>
<gene>
    <name evidence="8" type="primary">LOC109727759</name>
</gene>
<evidence type="ECO:0000313" key="7">
    <source>
        <dbReference type="Proteomes" id="UP000515123"/>
    </source>
</evidence>
<dbReference type="Proteomes" id="UP000515123">
    <property type="component" value="Linkage group 23"/>
</dbReference>
<evidence type="ECO:0000313" key="8">
    <source>
        <dbReference type="RefSeq" id="XP_020113525.1"/>
    </source>
</evidence>